<dbReference type="OrthoDB" id="5385189at2759"/>
<evidence type="ECO:0000313" key="4">
    <source>
        <dbReference type="RefSeq" id="XP_033575507.1"/>
    </source>
</evidence>
<reference evidence="4" key="2">
    <citation type="submission" date="2020-04" db="EMBL/GenBank/DDBJ databases">
        <authorList>
            <consortium name="NCBI Genome Project"/>
        </authorList>
    </citation>
    <scope>NUCLEOTIDE SEQUENCE</scope>
    <source>
        <strain evidence="4">CBS 304.34</strain>
    </source>
</reference>
<accession>A0A6A6YJ43</accession>
<organism evidence="2">
    <name type="scientific">Mytilinidion resinicola</name>
    <dbReference type="NCBI Taxonomy" id="574789"/>
    <lineage>
        <taxon>Eukaryota</taxon>
        <taxon>Fungi</taxon>
        <taxon>Dikarya</taxon>
        <taxon>Ascomycota</taxon>
        <taxon>Pezizomycotina</taxon>
        <taxon>Dothideomycetes</taxon>
        <taxon>Pleosporomycetidae</taxon>
        <taxon>Mytilinidiales</taxon>
        <taxon>Mytilinidiaceae</taxon>
        <taxon>Mytilinidion</taxon>
    </lineage>
</organism>
<reference evidence="2 4" key="1">
    <citation type="journal article" date="2020" name="Stud. Mycol.">
        <title>101 Dothideomycetes genomes: a test case for predicting lifestyles and emergence of pathogens.</title>
        <authorList>
            <person name="Haridas S."/>
            <person name="Albert R."/>
            <person name="Binder M."/>
            <person name="Bloem J."/>
            <person name="Labutti K."/>
            <person name="Salamov A."/>
            <person name="Andreopoulos B."/>
            <person name="Baker S."/>
            <person name="Barry K."/>
            <person name="Bills G."/>
            <person name="Bluhm B."/>
            <person name="Cannon C."/>
            <person name="Castanera R."/>
            <person name="Culley D."/>
            <person name="Daum C."/>
            <person name="Ezra D."/>
            <person name="Gonzalez J."/>
            <person name="Henrissat B."/>
            <person name="Kuo A."/>
            <person name="Liang C."/>
            <person name="Lipzen A."/>
            <person name="Lutzoni F."/>
            <person name="Magnuson J."/>
            <person name="Mondo S."/>
            <person name="Nolan M."/>
            <person name="Ohm R."/>
            <person name="Pangilinan J."/>
            <person name="Park H.-J."/>
            <person name="Ramirez L."/>
            <person name="Alfaro M."/>
            <person name="Sun H."/>
            <person name="Tritt A."/>
            <person name="Yoshinaga Y."/>
            <person name="Zwiers L.-H."/>
            <person name="Turgeon B."/>
            <person name="Goodwin S."/>
            <person name="Spatafora J."/>
            <person name="Crous P."/>
            <person name="Grigoriev I."/>
        </authorList>
    </citation>
    <scope>NUCLEOTIDE SEQUENCE</scope>
    <source>
        <strain evidence="2 4">CBS 304.34</strain>
    </source>
</reference>
<evidence type="ECO:0000313" key="3">
    <source>
        <dbReference type="Proteomes" id="UP000504636"/>
    </source>
</evidence>
<sequence>MASTIHDRWLWLGLGVLAFFAFKGVAHGLREITRLSETIEHPRSKKAPRPSSENAIKTESLQTLALCSNVDIRKAATDLLCNRFVNNKEAHRLLSNDFHSGDPERVAQVQKHCTKSAFSSPEQQKDCYGPAN</sequence>
<dbReference type="AlphaFoldDB" id="A0A6A6YJ43"/>
<feature type="region of interest" description="Disordered" evidence="1">
    <location>
        <begin position="112"/>
        <end position="132"/>
    </location>
</feature>
<reference evidence="4" key="3">
    <citation type="submission" date="2025-04" db="UniProtKB">
        <authorList>
            <consortium name="RefSeq"/>
        </authorList>
    </citation>
    <scope>IDENTIFICATION</scope>
    <source>
        <strain evidence="4">CBS 304.34</strain>
    </source>
</reference>
<name>A0A6A6YJ43_9PEZI</name>
<protein>
    <submittedName>
        <fullName evidence="2 4">Uncharacterized protein</fullName>
    </submittedName>
</protein>
<dbReference type="EMBL" id="MU003703">
    <property type="protein sequence ID" value="KAF2808543.1"/>
    <property type="molecule type" value="Genomic_DNA"/>
</dbReference>
<proteinExistence type="predicted"/>
<evidence type="ECO:0000313" key="2">
    <source>
        <dbReference type="EMBL" id="KAF2808543.1"/>
    </source>
</evidence>
<evidence type="ECO:0000256" key="1">
    <source>
        <dbReference type="SAM" id="MobiDB-lite"/>
    </source>
</evidence>
<dbReference type="RefSeq" id="XP_033575507.1">
    <property type="nucleotide sequence ID" value="XM_033728718.1"/>
</dbReference>
<keyword evidence="3" id="KW-1185">Reference proteome</keyword>
<gene>
    <name evidence="2 4" type="ORF">BDZ99DRAFT_57761</name>
</gene>
<dbReference type="Proteomes" id="UP000504636">
    <property type="component" value="Unplaced"/>
</dbReference>
<dbReference type="GeneID" id="54469611"/>